<evidence type="ECO:0000313" key="2">
    <source>
        <dbReference type="WBParaSite" id="ACRNAN_Path_1286.g5024.t1"/>
    </source>
</evidence>
<dbReference type="Proteomes" id="UP000887540">
    <property type="component" value="Unplaced"/>
</dbReference>
<organism evidence="1 2">
    <name type="scientific">Acrobeloides nanus</name>
    <dbReference type="NCBI Taxonomy" id="290746"/>
    <lineage>
        <taxon>Eukaryota</taxon>
        <taxon>Metazoa</taxon>
        <taxon>Ecdysozoa</taxon>
        <taxon>Nematoda</taxon>
        <taxon>Chromadorea</taxon>
        <taxon>Rhabditida</taxon>
        <taxon>Tylenchina</taxon>
        <taxon>Cephalobomorpha</taxon>
        <taxon>Cephaloboidea</taxon>
        <taxon>Cephalobidae</taxon>
        <taxon>Acrobeloides</taxon>
    </lineage>
</organism>
<protein>
    <submittedName>
        <fullName evidence="2">Uncharacterized protein</fullName>
    </submittedName>
</protein>
<keyword evidence="1" id="KW-1185">Reference proteome</keyword>
<reference evidence="2" key="1">
    <citation type="submission" date="2022-11" db="UniProtKB">
        <authorList>
            <consortium name="WormBaseParasite"/>
        </authorList>
    </citation>
    <scope>IDENTIFICATION</scope>
</reference>
<dbReference type="AlphaFoldDB" id="A0A914BYQ5"/>
<dbReference type="WBParaSite" id="ACRNAN_Path_1286.g5024.t1">
    <property type="protein sequence ID" value="ACRNAN_Path_1286.g5024.t1"/>
    <property type="gene ID" value="ACRNAN_Path_1286.g5024"/>
</dbReference>
<name>A0A914BYQ5_9BILA</name>
<proteinExistence type="predicted"/>
<accession>A0A914BYQ5</accession>
<evidence type="ECO:0000313" key="1">
    <source>
        <dbReference type="Proteomes" id="UP000887540"/>
    </source>
</evidence>
<sequence length="80" mass="9509">MPDDVLDRYDFLMWYLARQTVECEPQLFYAQESMFKQNECISYSNYAFGDDTRMFNLYKDEKNKLGEARAGKQELTIQGV</sequence>